<dbReference type="AlphaFoldDB" id="A0A9K3K956"/>
<comment type="caution">
    <text evidence="1">The sequence shown here is derived from an EMBL/GenBank/DDBJ whole genome shotgun (WGS) entry which is preliminary data.</text>
</comment>
<proteinExistence type="predicted"/>
<dbReference type="EMBL" id="JAGRRH010000013">
    <property type="protein sequence ID" value="KAG7359382.1"/>
    <property type="molecule type" value="Genomic_DNA"/>
</dbReference>
<reference evidence="1" key="1">
    <citation type="journal article" date="2021" name="Sci. Rep.">
        <title>Diploid genomic architecture of Nitzschia inconspicua, an elite biomass production diatom.</title>
        <authorList>
            <person name="Oliver A."/>
            <person name="Podell S."/>
            <person name="Pinowska A."/>
            <person name="Traller J.C."/>
            <person name="Smith S.R."/>
            <person name="McClure R."/>
            <person name="Beliaev A."/>
            <person name="Bohutskyi P."/>
            <person name="Hill E.A."/>
            <person name="Rabines A."/>
            <person name="Zheng H."/>
            <person name="Allen L.Z."/>
            <person name="Kuo A."/>
            <person name="Grigoriev I.V."/>
            <person name="Allen A.E."/>
            <person name="Hazlebeck D."/>
            <person name="Allen E.E."/>
        </authorList>
    </citation>
    <scope>NUCLEOTIDE SEQUENCE</scope>
    <source>
        <strain evidence="1">Hildebrandi</strain>
    </source>
</reference>
<accession>A0A9K3K956</accession>
<protein>
    <recommendedName>
        <fullName evidence="4">Transposase</fullName>
    </recommendedName>
</protein>
<organism evidence="1 3">
    <name type="scientific">Nitzschia inconspicua</name>
    <dbReference type="NCBI Taxonomy" id="303405"/>
    <lineage>
        <taxon>Eukaryota</taxon>
        <taxon>Sar</taxon>
        <taxon>Stramenopiles</taxon>
        <taxon>Ochrophyta</taxon>
        <taxon>Bacillariophyta</taxon>
        <taxon>Bacillariophyceae</taxon>
        <taxon>Bacillariophycidae</taxon>
        <taxon>Bacillariales</taxon>
        <taxon>Bacillariaceae</taxon>
        <taxon>Nitzschia</taxon>
    </lineage>
</organism>
<dbReference type="OrthoDB" id="48867at2759"/>
<keyword evidence="3" id="KW-1185">Reference proteome</keyword>
<dbReference type="EMBL" id="JAGRRH010000033">
    <property type="protein sequence ID" value="KAG7339484.1"/>
    <property type="molecule type" value="Genomic_DNA"/>
</dbReference>
<gene>
    <name evidence="1" type="ORF">IV203_002537</name>
    <name evidence="2" type="ORF">IV203_034480</name>
</gene>
<evidence type="ECO:0000313" key="1">
    <source>
        <dbReference type="EMBL" id="KAG7339484.1"/>
    </source>
</evidence>
<sequence>MPANTAEVLRQVEASGVVPGGWVGEAMLGLAQLHHHWKSSRDFSALTVKRFIVKNNQDFSPTKALRAVLDARHGDRPAGHWVTNDHNIQRSPIGRCGIRMESERSILFHQYLRKDRGRLQLTLIAPGSHGHSEMSTTLLQTMIWHTSNLVVLDSGLCVLKGLIELRKKGVFAYALIKKRRCWPKFICGDEITNHFQDKEVGAVDAWPGTLDRNPFHVADDNIWENEAGWRSAWEEGGQKRRKTFDIQR</sequence>
<evidence type="ECO:0000313" key="2">
    <source>
        <dbReference type="EMBL" id="KAG7359382.1"/>
    </source>
</evidence>
<reference evidence="1" key="2">
    <citation type="submission" date="2021-04" db="EMBL/GenBank/DDBJ databases">
        <authorList>
            <person name="Podell S."/>
        </authorList>
    </citation>
    <scope>NUCLEOTIDE SEQUENCE</scope>
    <source>
        <strain evidence="1">Hildebrandi</strain>
    </source>
</reference>
<evidence type="ECO:0008006" key="4">
    <source>
        <dbReference type="Google" id="ProtNLM"/>
    </source>
</evidence>
<dbReference type="Proteomes" id="UP000693970">
    <property type="component" value="Unassembled WGS sequence"/>
</dbReference>
<name>A0A9K3K956_9STRA</name>
<evidence type="ECO:0000313" key="3">
    <source>
        <dbReference type="Proteomes" id="UP000693970"/>
    </source>
</evidence>